<protein>
    <submittedName>
        <fullName evidence="1">Uncharacterized protein</fullName>
    </submittedName>
</protein>
<name>E9CR99_COCPS</name>
<keyword evidence="2" id="KW-1185">Reference proteome</keyword>
<reference evidence="2" key="1">
    <citation type="journal article" date="2010" name="Genome Res.">
        <title>Population genomic sequencing of Coccidioides fungi reveals recent hybridization and transposon control.</title>
        <authorList>
            <person name="Neafsey D.E."/>
            <person name="Barker B.M."/>
            <person name="Sharpton T.J."/>
            <person name="Stajich J.E."/>
            <person name="Park D.J."/>
            <person name="Whiston E."/>
            <person name="Hung C.-Y."/>
            <person name="McMahan C."/>
            <person name="White J."/>
            <person name="Sykes S."/>
            <person name="Heiman D."/>
            <person name="Young S."/>
            <person name="Zeng Q."/>
            <person name="Abouelleil A."/>
            <person name="Aftuck L."/>
            <person name="Bessette D."/>
            <person name="Brown A."/>
            <person name="FitzGerald M."/>
            <person name="Lui A."/>
            <person name="Macdonald J.P."/>
            <person name="Priest M."/>
            <person name="Orbach M.J."/>
            <person name="Galgiani J.N."/>
            <person name="Kirkland T.N."/>
            <person name="Cole G.T."/>
            <person name="Birren B.W."/>
            <person name="Henn M.R."/>
            <person name="Taylor J.W."/>
            <person name="Rounsley S.D."/>
        </authorList>
    </citation>
    <scope>NUCLEOTIDE SEQUENCE [LARGE SCALE GENOMIC DNA]</scope>
    <source>
        <strain evidence="2">RMSCC 757 / Silveira</strain>
    </source>
</reference>
<evidence type="ECO:0000313" key="1">
    <source>
        <dbReference type="EMBL" id="EFW23231.1"/>
    </source>
</evidence>
<accession>E9CR99</accession>
<reference evidence="2" key="2">
    <citation type="submission" date="2010-03" db="EMBL/GenBank/DDBJ databases">
        <title>The genome sequence of Coccidioides posadasii strain Silveira.</title>
        <authorList>
            <consortium name="The Broad Institute Genome Sequencing Center for Infectious Disease"/>
            <person name="Neafsey D."/>
            <person name="Orbach M."/>
            <person name="Henn M.R."/>
            <person name="Cole G.T."/>
            <person name="Galgiani J."/>
            <person name="Gardner M.J."/>
            <person name="Kirkland T.N."/>
            <person name="Taylor J.W."/>
            <person name="Young S.K."/>
            <person name="Zeng Q."/>
            <person name="Koehrsen M."/>
            <person name="Alvarado L."/>
            <person name="Berlin A."/>
            <person name="Borenstein D."/>
            <person name="Chapman S.B."/>
            <person name="Chen Z."/>
            <person name="Engels R."/>
            <person name="Freedman E."/>
            <person name="Gellesch M."/>
            <person name="Goldberg J."/>
            <person name="Griggs A."/>
            <person name="Gujja S."/>
            <person name="Heilman E."/>
            <person name="Heiman D."/>
            <person name="Howarth C."/>
            <person name="Jen D."/>
            <person name="Larson L."/>
            <person name="Mehta T."/>
            <person name="Neiman D."/>
            <person name="Park D."/>
            <person name="Pearson M."/>
            <person name="Richards J."/>
            <person name="Roberts A."/>
            <person name="Saif S."/>
            <person name="Shea T."/>
            <person name="Shenoy N."/>
            <person name="Sisk P."/>
            <person name="Stolte C."/>
            <person name="Sykes S."/>
            <person name="Walk T."/>
            <person name="White J."/>
            <person name="Yandava C."/>
            <person name="Haas B."/>
            <person name="Nusbaum C."/>
            <person name="Birren B."/>
        </authorList>
    </citation>
    <scope>NUCLEOTIDE SEQUENCE [LARGE SCALE GENOMIC DNA]</scope>
    <source>
        <strain evidence="2">RMSCC 757 / Silveira</strain>
    </source>
</reference>
<evidence type="ECO:0000313" key="2">
    <source>
        <dbReference type="Proteomes" id="UP000002497"/>
    </source>
</evidence>
<organism evidence="2">
    <name type="scientific">Coccidioides posadasii (strain RMSCC 757 / Silveira)</name>
    <name type="common">Valley fever fungus</name>
    <dbReference type="NCBI Taxonomy" id="443226"/>
    <lineage>
        <taxon>Eukaryota</taxon>
        <taxon>Fungi</taxon>
        <taxon>Dikarya</taxon>
        <taxon>Ascomycota</taxon>
        <taxon>Pezizomycotina</taxon>
        <taxon>Eurotiomycetes</taxon>
        <taxon>Eurotiomycetidae</taxon>
        <taxon>Onygenales</taxon>
        <taxon>Onygenaceae</taxon>
        <taxon>Coccidioides</taxon>
    </lineage>
</organism>
<dbReference type="Proteomes" id="UP000002497">
    <property type="component" value="Unassembled WGS sequence"/>
</dbReference>
<dbReference type="AlphaFoldDB" id="E9CR99"/>
<dbReference type="HOGENOM" id="CLU_2196703_0_0_1"/>
<dbReference type="VEuPathDB" id="FungiDB:CPSG_01130"/>
<proteinExistence type="predicted"/>
<gene>
    <name evidence="1" type="ORF">CPSG_01130</name>
</gene>
<sequence length="108" mass="11764">MSSVDSFTASHPGRNVRVASLLRAKPKRCSPSQGDRGCTQGFPRAARRAAFREVPARDSAQGRAESKFSRGLDYVIASMDGKDEGFAGGRKASWSEIPWFGKQNVMTL</sequence>
<dbReference type="EMBL" id="GL636486">
    <property type="protein sequence ID" value="EFW23231.1"/>
    <property type="molecule type" value="Genomic_DNA"/>
</dbReference>